<dbReference type="SUPFAM" id="SSF51110">
    <property type="entry name" value="alpha-D-mannose-specific plant lectins"/>
    <property type="match status" value="1"/>
</dbReference>
<dbReference type="SMART" id="SM00108">
    <property type="entry name" value="B_lectin"/>
    <property type="match status" value="1"/>
</dbReference>
<name>A0A2N9FRE3_FAGSY</name>
<dbReference type="AlphaFoldDB" id="A0A2N9FRE3"/>
<dbReference type="PANTHER" id="PTHR32444">
    <property type="entry name" value="BULB-TYPE LECTIN DOMAIN-CONTAINING PROTEIN"/>
    <property type="match status" value="1"/>
</dbReference>
<dbReference type="Pfam" id="PF08276">
    <property type="entry name" value="PAN_2"/>
    <property type="match status" value="1"/>
</dbReference>
<keyword evidence="3" id="KW-0325">Glycoprotein</keyword>
<protein>
    <recommendedName>
        <fullName evidence="5">Bulb-type lectin domain-containing protein</fullName>
    </recommendedName>
</protein>
<dbReference type="InterPro" id="IPR036426">
    <property type="entry name" value="Bulb-type_lectin_dom_sf"/>
</dbReference>
<dbReference type="InterPro" id="IPR001480">
    <property type="entry name" value="Bulb-type_lectin_dom"/>
</dbReference>
<organism evidence="6">
    <name type="scientific">Fagus sylvatica</name>
    <name type="common">Beechnut</name>
    <dbReference type="NCBI Taxonomy" id="28930"/>
    <lineage>
        <taxon>Eukaryota</taxon>
        <taxon>Viridiplantae</taxon>
        <taxon>Streptophyta</taxon>
        <taxon>Embryophyta</taxon>
        <taxon>Tracheophyta</taxon>
        <taxon>Spermatophyta</taxon>
        <taxon>Magnoliopsida</taxon>
        <taxon>eudicotyledons</taxon>
        <taxon>Gunneridae</taxon>
        <taxon>Pentapetalae</taxon>
        <taxon>rosids</taxon>
        <taxon>fabids</taxon>
        <taxon>Fagales</taxon>
        <taxon>Fagaceae</taxon>
        <taxon>Fagus</taxon>
    </lineage>
</organism>
<dbReference type="CDD" id="cd00028">
    <property type="entry name" value="B_lectin"/>
    <property type="match status" value="1"/>
</dbReference>
<feature type="domain" description="Bulb-type lectin" evidence="5">
    <location>
        <begin position="25"/>
        <end position="147"/>
    </location>
</feature>
<dbReference type="Gene3D" id="2.90.10.10">
    <property type="entry name" value="Bulb-type lectin domain"/>
    <property type="match status" value="1"/>
</dbReference>
<keyword evidence="2" id="KW-1015">Disulfide bond</keyword>
<evidence type="ECO:0000256" key="2">
    <source>
        <dbReference type="ARBA" id="ARBA00023157"/>
    </source>
</evidence>
<accession>A0A2N9FRE3</accession>
<evidence type="ECO:0000256" key="4">
    <source>
        <dbReference type="SAM" id="SignalP"/>
    </source>
</evidence>
<feature type="signal peptide" evidence="4">
    <location>
        <begin position="1"/>
        <end position="22"/>
    </location>
</feature>
<reference evidence="6" key="1">
    <citation type="submission" date="2018-02" db="EMBL/GenBank/DDBJ databases">
        <authorList>
            <person name="Cohen D.B."/>
            <person name="Kent A.D."/>
        </authorList>
    </citation>
    <scope>NUCLEOTIDE SEQUENCE</scope>
</reference>
<gene>
    <name evidence="6" type="ORF">FSB_LOCUS21169</name>
</gene>
<evidence type="ECO:0000256" key="3">
    <source>
        <dbReference type="ARBA" id="ARBA00023180"/>
    </source>
</evidence>
<evidence type="ECO:0000256" key="1">
    <source>
        <dbReference type="ARBA" id="ARBA00022729"/>
    </source>
</evidence>
<dbReference type="PROSITE" id="PS50927">
    <property type="entry name" value="BULB_LECTIN"/>
    <property type="match status" value="1"/>
</dbReference>
<evidence type="ECO:0000313" key="6">
    <source>
        <dbReference type="EMBL" id="SPC93287.1"/>
    </source>
</evidence>
<dbReference type="PANTHER" id="PTHR32444:SF226">
    <property type="entry name" value="BULB-TYPE LECTIN DOMAIN-CONTAINING PROTEIN"/>
    <property type="match status" value="1"/>
</dbReference>
<sequence length="411" mass="46645">MARKLIILKFLCFLLFLGPSSPQQPNTLVQQQELKDGDELVSPQGHFRLGFFNLTANNYYLGIWYSGDRLTNVVWVANPNAPIFGNSGSLTIDDYGSLKISYSTASHSLSLYLAQQGASINTTAVLLDTGNFVLRELNSDGTVKRELWQSFNYPTDTLLPGMKLGVNKKSGHTWSLRSWRSDVVPDVGAFTFGMNMDSSKPGNEFDILWRRDIYWTGVFSNYEGYQEWPKNGFSLPDQKGSYYSFSKISNEDETYFNYSTPANKDITTFPRLRIDYLGKLYLGEKLLVQCTPSSPDSNEGCVKQKLSDCRSLDFTISDRPAHIVDSHEFEFRFNDSDNLTEVDCQNKCLNNCSCLAYASSKWDRTGCKIWTKVASFELSLDAPKVYFLEYKEGDQSVIDEMSVQVERQECL</sequence>
<evidence type="ECO:0000259" key="5">
    <source>
        <dbReference type="PROSITE" id="PS50927"/>
    </source>
</evidence>
<proteinExistence type="predicted"/>
<keyword evidence="1 4" id="KW-0732">Signal</keyword>
<dbReference type="EMBL" id="OIVN01001380">
    <property type="protein sequence ID" value="SPC93287.1"/>
    <property type="molecule type" value="Genomic_DNA"/>
</dbReference>
<dbReference type="Pfam" id="PF01453">
    <property type="entry name" value="B_lectin"/>
    <property type="match status" value="1"/>
</dbReference>
<feature type="chain" id="PRO_5014718331" description="Bulb-type lectin domain-containing protein" evidence="4">
    <location>
        <begin position="23"/>
        <end position="411"/>
    </location>
</feature>
<dbReference type="InterPro" id="IPR003609">
    <property type="entry name" value="Pan_app"/>
</dbReference>